<reference evidence="9" key="1">
    <citation type="submission" date="2020-01" db="EMBL/GenBank/DDBJ databases">
        <title>Development of genomics and gene disruption for Polysphondylium violaceum indicates a role for the polyketide synthase stlB in stalk morphogenesis.</title>
        <authorList>
            <person name="Narita B."/>
            <person name="Kawabe Y."/>
            <person name="Kin K."/>
            <person name="Saito T."/>
            <person name="Gibbs R."/>
            <person name="Kuspa A."/>
            <person name="Muzny D."/>
            <person name="Queller D."/>
            <person name="Richards S."/>
            <person name="Strassman J."/>
            <person name="Sucgang R."/>
            <person name="Worley K."/>
            <person name="Schaap P."/>
        </authorList>
    </citation>
    <scope>NUCLEOTIDE SEQUENCE</scope>
    <source>
        <strain evidence="9">QSvi11</strain>
    </source>
</reference>
<organism evidence="9 10">
    <name type="scientific">Polysphondylium violaceum</name>
    <dbReference type="NCBI Taxonomy" id="133409"/>
    <lineage>
        <taxon>Eukaryota</taxon>
        <taxon>Amoebozoa</taxon>
        <taxon>Evosea</taxon>
        <taxon>Eumycetozoa</taxon>
        <taxon>Dictyostelia</taxon>
        <taxon>Dictyosteliales</taxon>
        <taxon>Dictyosteliaceae</taxon>
        <taxon>Polysphondylium</taxon>
    </lineage>
</organism>
<keyword evidence="5 8" id="KW-0697">Rotamase</keyword>
<proteinExistence type="inferred from homology"/>
<dbReference type="Gene3D" id="1.20.120.1150">
    <property type="match status" value="1"/>
</dbReference>
<dbReference type="GO" id="GO:0000159">
    <property type="term" value="C:protein phosphatase type 2A complex"/>
    <property type="evidence" value="ECO:0007669"/>
    <property type="project" value="TreeGrafter"/>
</dbReference>
<keyword evidence="10" id="KW-1185">Reference proteome</keyword>
<dbReference type="CDD" id="cd04087">
    <property type="entry name" value="PTPA"/>
    <property type="match status" value="1"/>
</dbReference>
<evidence type="ECO:0000256" key="4">
    <source>
        <dbReference type="ARBA" id="ARBA00022490"/>
    </source>
</evidence>
<dbReference type="AlphaFoldDB" id="A0A8J4PV62"/>
<comment type="similarity">
    <text evidence="3 8">Belongs to the PTPA-type PPIase family.</text>
</comment>
<accession>A0A8J4PV62</accession>
<evidence type="ECO:0000256" key="5">
    <source>
        <dbReference type="ARBA" id="ARBA00023110"/>
    </source>
</evidence>
<protein>
    <recommendedName>
        <fullName evidence="8">Serine/threonine-protein phosphatase 2A activator</fullName>
        <ecNumber evidence="8">5.2.1.8</ecNumber>
    </recommendedName>
    <alternativeName>
        <fullName evidence="8">Phosphotyrosyl phosphatase activator</fullName>
    </alternativeName>
</protein>
<evidence type="ECO:0000256" key="6">
    <source>
        <dbReference type="ARBA" id="ARBA00023235"/>
    </source>
</evidence>
<dbReference type="EMBL" id="AJWJ01000165">
    <property type="protein sequence ID" value="KAF2074106.1"/>
    <property type="molecule type" value="Genomic_DNA"/>
</dbReference>
<evidence type="ECO:0000256" key="8">
    <source>
        <dbReference type="RuleBase" id="RU361210"/>
    </source>
</evidence>
<name>A0A8J4PV62_9MYCE</name>
<evidence type="ECO:0000313" key="9">
    <source>
        <dbReference type="EMBL" id="KAF2074106.1"/>
    </source>
</evidence>
<dbReference type="GO" id="GO:0008160">
    <property type="term" value="F:protein tyrosine phosphatase activator activity"/>
    <property type="evidence" value="ECO:0007669"/>
    <property type="project" value="TreeGrafter"/>
</dbReference>
<evidence type="ECO:0000256" key="3">
    <source>
        <dbReference type="ARBA" id="ARBA00011019"/>
    </source>
</evidence>
<evidence type="ECO:0000313" key="10">
    <source>
        <dbReference type="Proteomes" id="UP000695562"/>
    </source>
</evidence>
<comment type="function">
    <text evidence="7">PPIases accelerate the folding of proteins. It catalyzes the cis-trans isomerization of proline imidic peptide bonds in oligopeptides. Acts as a regulatory subunit for PP2A-like phosphatases modulating their activity or substrate specificity, probably by inducing a conformational change in the catalytic subunit, a direct target of the PPIase.</text>
</comment>
<dbReference type="PANTHER" id="PTHR10012">
    <property type="entry name" value="SERINE/THREONINE-PROTEIN PHOSPHATASE 2A REGULATORY SUBUNIT B"/>
    <property type="match status" value="1"/>
</dbReference>
<keyword evidence="6 8" id="KW-0413">Isomerase</keyword>
<sequence>MANYVPSATSIVSAQHVEIEPIDINNHVFVKPIKIITDQTELNKFLCTKQCKHFIDFIQRLGDKIVNKPNSTETKISNLTENIIKMIKELELWIDSIPPLAQPMRYGNKAYRTFYQKLVDNIEQLHQQILPQQFHKAIIELTPYFLDSMGNQTRLDYGTGHELHFVVWMYCLERIGAFDDEDEVAMALKLFPAYLELVRKLQRVYGLEPAGTHGVWSLDDYQFIPFIWGGAQLAGNTLNLKPSSILIEKTVDQYYQDYMYFACIKYINTVKKGPFHEHSRDLFNISGSSSWEKIQHGMMKKFFDDVMTKVPIIQHFLFGSIVHFTLNK</sequence>
<dbReference type="InterPro" id="IPR004327">
    <property type="entry name" value="Phstyr_phstse_ac"/>
</dbReference>
<dbReference type="PIRSF" id="PIRSF016325">
    <property type="entry name" value="Phstyr_phstse_ac"/>
    <property type="match status" value="1"/>
</dbReference>
<dbReference type="InterPro" id="IPR043170">
    <property type="entry name" value="PTPA_C_lid"/>
</dbReference>
<dbReference type="PANTHER" id="PTHR10012:SF0">
    <property type="entry name" value="SERINE_THREONINE-PROTEIN PHOSPHATASE 2A ACTIVATOR"/>
    <property type="match status" value="1"/>
</dbReference>
<dbReference type="GO" id="GO:0003755">
    <property type="term" value="F:peptidyl-prolyl cis-trans isomerase activity"/>
    <property type="evidence" value="ECO:0007669"/>
    <property type="project" value="UniProtKB-KW"/>
</dbReference>
<dbReference type="SUPFAM" id="SSF140984">
    <property type="entry name" value="PTPA-like"/>
    <property type="match status" value="1"/>
</dbReference>
<comment type="catalytic activity">
    <reaction evidence="1 8">
        <text>[protein]-peptidylproline (omega=180) = [protein]-peptidylproline (omega=0)</text>
        <dbReference type="Rhea" id="RHEA:16237"/>
        <dbReference type="Rhea" id="RHEA-COMP:10747"/>
        <dbReference type="Rhea" id="RHEA-COMP:10748"/>
        <dbReference type="ChEBI" id="CHEBI:83833"/>
        <dbReference type="ChEBI" id="CHEBI:83834"/>
        <dbReference type="EC" id="5.2.1.8"/>
    </reaction>
</comment>
<keyword evidence="4 8" id="KW-0963">Cytoplasm</keyword>
<evidence type="ECO:0000256" key="1">
    <source>
        <dbReference type="ARBA" id="ARBA00000971"/>
    </source>
</evidence>
<evidence type="ECO:0000256" key="2">
    <source>
        <dbReference type="ARBA" id="ARBA00004496"/>
    </source>
</evidence>
<dbReference type="Pfam" id="PF03095">
    <property type="entry name" value="PTPA"/>
    <property type="match status" value="1"/>
</dbReference>
<dbReference type="GO" id="GO:0005737">
    <property type="term" value="C:cytoplasm"/>
    <property type="evidence" value="ECO:0007669"/>
    <property type="project" value="UniProtKB-SubCell"/>
</dbReference>
<dbReference type="GO" id="GO:0005634">
    <property type="term" value="C:nucleus"/>
    <property type="evidence" value="ECO:0007669"/>
    <property type="project" value="TreeGrafter"/>
</dbReference>
<dbReference type="EC" id="5.2.1.8" evidence="8"/>
<dbReference type="Proteomes" id="UP000695562">
    <property type="component" value="Unassembled WGS sequence"/>
</dbReference>
<dbReference type="OrthoDB" id="16120at2759"/>
<gene>
    <name evidence="9" type="ORF">CYY_004591</name>
</gene>
<dbReference type="GO" id="GO:0007052">
    <property type="term" value="P:mitotic spindle organization"/>
    <property type="evidence" value="ECO:0007669"/>
    <property type="project" value="TreeGrafter"/>
</dbReference>
<dbReference type="FunFam" id="1.20.120.1150:FF:000002">
    <property type="entry name" value="Serine/threonine-protein phosphatase 2A activator"/>
    <property type="match status" value="1"/>
</dbReference>
<evidence type="ECO:0000256" key="7">
    <source>
        <dbReference type="ARBA" id="ARBA00060322"/>
    </source>
</evidence>
<dbReference type="InterPro" id="IPR037218">
    <property type="entry name" value="PTPA_sf"/>
</dbReference>
<comment type="subcellular location">
    <subcellularLocation>
        <location evidence="2 8">Cytoplasm</location>
    </subcellularLocation>
</comment>
<comment type="caution">
    <text evidence="9">The sequence shown here is derived from an EMBL/GenBank/DDBJ whole genome shotgun (WGS) entry which is preliminary data.</text>
</comment>